<proteinExistence type="predicted"/>
<accession>A0A3G2HY10</accession>
<organism evidence="2 3">
    <name type="scientific">Alcaligenes aquatilis</name>
    <dbReference type="NCBI Taxonomy" id="323284"/>
    <lineage>
        <taxon>Bacteria</taxon>
        <taxon>Pseudomonadati</taxon>
        <taxon>Pseudomonadota</taxon>
        <taxon>Betaproteobacteria</taxon>
        <taxon>Burkholderiales</taxon>
        <taxon>Alcaligenaceae</taxon>
        <taxon>Alcaligenes</taxon>
    </lineage>
</organism>
<dbReference type="Proteomes" id="UP000268070">
    <property type="component" value="Chromosome"/>
</dbReference>
<evidence type="ECO:0000313" key="2">
    <source>
        <dbReference type="EMBL" id="AYN21965.1"/>
    </source>
</evidence>
<evidence type="ECO:0000256" key="1">
    <source>
        <dbReference type="SAM" id="Phobius"/>
    </source>
</evidence>
<feature type="transmembrane region" description="Helical" evidence="1">
    <location>
        <begin position="86"/>
        <end position="104"/>
    </location>
</feature>
<reference evidence="2 3" key="1">
    <citation type="submission" date="2018-09" db="EMBL/GenBank/DDBJ databases">
        <title>Complete genome sequence of the hydrocarbonoclastic bacterium Alcaligenes aquatilis QD168, isolated from a crude-oil polluted marine sediment of Central Chile.</title>
        <authorList>
            <person name="Duran R.E."/>
            <person name="Barra B."/>
            <person name="Salva-Serra F."/>
            <person name="Mendez V."/>
            <person name="Moore E.R.B."/>
            <person name="Seeger M."/>
        </authorList>
    </citation>
    <scope>NUCLEOTIDE SEQUENCE [LARGE SCALE GENOMIC DNA]</scope>
    <source>
        <strain evidence="2 3">QD168</strain>
    </source>
</reference>
<keyword evidence="1" id="KW-1133">Transmembrane helix</keyword>
<dbReference type="OrthoDB" id="8690297at2"/>
<dbReference type="EMBL" id="CP032153">
    <property type="protein sequence ID" value="AYN21965.1"/>
    <property type="molecule type" value="Genomic_DNA"/>
</dbReference>
<dbReference type="KEGG" id="aaqu:D3M96_16365"/>
<keyword evidence="1" id="KW-0472">Membrane</keyword>
<keyword evidence="1" id="KW-0812">Transmembrane</keyword>
<sequence>MFIKQYLARMAQHRLVRHLYQTAVLAMLTTGVAHAQVGGLTKARTSLETFRDNLYIILPIACVVIGLVIWVLYAAEIMRKDDAVRWGIGVLGAGSVAEMVVLFWK</sequence>
<dbReference type="Pfam" id="PF04956">
    <property type="entry name" value="TrbC"/>
    <property type="match status" value="1"/>
</dbReference>
<gene>
    <name evidence="2" type="ORF">D3M96_16365</name>
</gene>
<evidence type="ECO:0000313" key="3">
    <source>
        <dbReference type="Proteomes" id="UP000268070"/>
    </source>
</evidence>
<name>A0A3G2HY10_9BURK</name>
<protein>
    <submittedName>
        <fullName evidence="2">Conjugal transfer protein</fullName>
    </submittedName>
</protein>
<feature type="transmembrane region" description="Helical" evidence="1">
    <location>
        <begin position="54"/>
        <end position="74"/>
    </location>
</feature>
<dbReference type="RefSeq" id="WP_026485333.1">
    <property type="nucleotide sequence ID" value="NZ_CP032153.1"/>
</dbReference>
<dbReference type="InterPro" id="IPR007039">
    <property type="entry name" value="TrbC/VirB2"/>
</dbReference>
<dbReference type="AlphaFoldDB" id="A0A3G2HY10"/>